<evidence type="ECO:0000259" key="4">
    <source>
        <dbReference type="Pfam" id="PF25881"/>
    </source>
</evidence>
<dbReference type="GO" id="GO:0015562">
    <property type="term" value="F:efflux transmembrane transporter activity"/>
    <property type="evidence" value="ECO:0007669"/>
    <property type="project" value="InterPro"/>
</dbReference>
<keyword evidence="2 3" id="KW-0175">Coiled coil</keyword>
<dbReference type="Gene3D" id="1.10.287.470">
    <property type="entry name" value="Helix hairpin bin"/>
    <property type="match status" value="1"/>
</dbReference>
<dbReference type="Proteomes" id="UP000231932">
    <property type="component" value="Chromosome"/>
</dbReference>
<dbReference type="Gene3D" id="2.40.30.170">
    <property type="match status" value="1"/>
</dbReference>
<evidence type="ECO:0000256" key="3">
    <source>
        <dbReference type="SAM" id="Coils"/>
    </source>
</evidence>
<keyword evidence="6" id="KW-1185">Reference proteome</keyword>
<dbReference type="Gene3D" id="2.40.50.100">
    <property type="match status" value="2"/>
</dbReference>
<dbReference type="InterPro" id="IPR050465">
    <property type="entry name" value="UPF0194_transport"/>
</dbReference>
<evidence type="ECO:0000313" key="6">
    <source>
        <dbReference type="Proteomes" id="UP000231932"/>
    </source>
</evidence>
<organism evidence="5 6">
    <name type="scientific">Kyrpidia spormannii</name>
    <dbReference type="NCBI Taxonomy" id="2055160"/>
    <lineage>
        <taxon>Bacteria</taxon>
        <taxon>Bacillati</taxon>
        <taxon>Bacillota</taxon>
        <taxon>Bacilli</taxon>
        <taxon>Bacillales</taxon>
        <taxon>Alicyclobacillaceae</taxon>
        <taxon>Kyrpidia</taxon>
    </lineage>
</organism>
<feature type="domain" description="YbhG-like alpha-helical hairpin" evidence="4">
    <location>
        <begin position="115"/>
        <end position="230"/>
    </location>
</feature>
<dbReference type="SUPFAM" id="SSF111369">
    <property type="entry name" value="HlyD-like secretion proteins"/>
    <property type="match status" value="2"/>
</dbReference>
<dbReference type="PANTHER" id="PTHR32347">
    <property type="entry name" value="EFFLUX SYSTEM COMPONENT YKNX-RELATED"/>
    <property type="match status" value="1"/>
</dbReference>
<dbReference type="PRINTS" id="PR01490">
    <property type="entry name" value="RTXTOXIND"/>
</dbReference>
<dbReference type="KEGG" id="kyr:CVV65_03490"/>
<comment type="subcellular location">
    <subcellularLocation>
        <location evidence="1">Cell envelope</location>
    </subcellularLocation>
</comment>
<sequence>MNWRPWGISGAVAGVTALVAGALFLPVHAQQNGSPQSGIVEQREVDLSFKIAGRIESLSVSEGQSVKKGQVLGRLEHADLQAKVEQAQAAVDAAAANVQKAEAAVGETDQTTRAKVSEAQAAVKVAQDQLAGLQQGSRPQEIAQAQAKVDGAQAAYHQAQDAYDKALKLYQSGAVSEAEKNQAELQLSQAKAEYEAAQNQLQLAQAGPRPEQVDAARHQVEQAQGALQEASAGRDQVAVAQADVKAAQAQLEQAKAGLDEAQTYLSYTELVAPVDGIVVKKNFSVGEMVNAGDPVLTVADPADKWVSIYVGENQLPQVKVGDPVSLDIPALHRQVNGRVEEINPAPQFAVTKATNHLQDRDIQSFQVKIKIEDNPQDVLAGMTAVWQGAKTP</sequence>
<feature type="coiled-coil region" evidence="3">
    <location>
        <begin position="77"/>
        <end position="207"/>
    </location>
</feature>
<dbReference type="RefSeq" id="WP_100666958.1">
    <property type="nucleotide sequence ID" value="NZ_CP024955.1"/>
</dbReference>
<dbReference type="Pfam" id="PF25881">
    <property type="entry name" value="HH_YBHG"/>
    <property type="match status" value="1"/>
</dbReference>
<dbReference type="EMBL" id="CP024955">
    <property type="protein sequence ID" value="ATY84128.1"/>
    <property type="molecule type" value="Genomic_DNA"/>
</dbReference>
<dbReference type="OrthoDB" id="250565at2"/>
<name>A0A2K8N3U3_9BACL</name>
<feature type="coiled-coil region" evidence="3">
    <location>
        <begin position="237"/>
        <end position="264"/>
    </location>
</feature>
<dbReference type="InterPro" id="IPR059052">
    <property type="entry name" value="HH_YbhG-like"/>
</dbReference>
<evidence type="ECO:0000256" key="2">
    <source>
        <dbReference type="ARBA" id="ARBA00023054"/>
    </source>
</evidence>
<evidence type="ECO:0000313" key="5">
    <source>
        <dbReference type="EMBL" id="ATY84128.1"/>
    </source>
</evidence>
<dbReference type="AlphaFoldDB" id="A0A2K8N3U3"/>
<proteinExistence type="predicted"/>
<gene>
    <name evidence="5" type="ORF">CVV65_03490</name>
</gene>
<dbReference type="GO" id="GO:0030313">
    <property type="term" value="C:cell envelope"/>
    <property type="evidence" value="ECO:0007669"/>
    <property type="project" value="UniProtKB-SubCell"/>
</dbReference>
<accession>A0A2K8N3U3</accession>
<evidence type="ECO:0000256" key="1">
    <source>
        <dbReference type="ARBA" id="ARBA00004196"/>
    </source>
</evidence>
<reference evidence="6" key="1">
    <citation type="submission" date="2017-11" db="EMBL/GenBank/DDBJ databases">
        <title>Complete Genome Sequence of Kyrpidia sp. Strain EA-1, a thermophilic, hydrogen-oxidizing Bacterium, isolated from the Azores.</title>
        <authorList>
            <person name="Reiner J.E."/>
            <person name="Lapp C.J."/>
            <person name="Bunk B."/>
            <person name="Gescher J."/>
        </authorList>
    </citation>
    <scope>NUCLEOTIDE SEQUENCE [LARGE SCALE GENOMIC DNA]</scope>
    <source>
        <strain evidence="6">EA-1</strain>
    </source>
</reference>
<protein>
    <submittedName>
        <fullName evidence="5">Multidrug transporter</fullName>
    </submittedName>
</protein>